<dbReference type="RefSeq" id="WP_279524702.1">
    <property type="nucleotide sequence ID" value="NZ_JARVII010000018.1"/>
</dbReference>
<dbReference type="NCBIfam" id="TIGR00215">
    <property type="entry name" value="lpxB"/>
    <property type="match status" value="1"/>
</dbReference>
<evidence type="ECO:0000256" key="5">
    <source>
        <dbReference type="ARBA" id="ARBA00022516"/>
    </source>
</evidence>
<dbReference type="GO" id="GO:0005543">
    <property type="term" value="F:phospholipid binding"/>
    <property type="evidence" value="ECO:0007669"/>
    <property type="project" value="TreeGrafter"/>
</dbReference>
<dbReference type="EMBL" id="JARVII010000018">
    <property type="protein sequence ID" value="MDG9699879.1"/>
    <property type="molecule type" value="Genomic_DNA"/>
</dbReference>
<dbReference type="PANTHER" id="PTHR30372:SF4">
    <property type="entry name" value="LIPID-A-DISACCHARIDE SYNTHASE, MITOCHONDRIAL-RELATED"/>
    <property type="match status" value="1"/>
</dbReference>
<keyword evidence="13" id="KW-1185">Reference proteome</keyword>
<keyword evidence="6 11" id="KW-0441">Lipid A biosynthesis</keyword>
<evidence type="ECO:0000256" key="1">
    <source>
        <dbReference type="ARBA" id="ARBA00002056"/>
    </source>
</evidence>
<dbReference type="EC" id="2.4.1.182" evidence="3 11"/>
<accession>A0AAW6RLW3</accession>
<organism evidence="12 13">
    <name type="scientific">Ottowia cancrivicina</name>
    <dbReference type="NCBI Taxonomy" id="3040346"/>
    <lineage>
        <taxon>Bacteria</taxon>
        <taxon>Pseudomonadati</taxon>
        <taxon>Pseudomonadota</taxon>
        <taxon>Betaproteobacteria</taxon>
        <taxon>Burkholderiales</taxon>
        <taxon>Comamonadaceae</taxon>
        <taxon>Ottowia</taxon>
    </lineage>
</organism>
<dbReference type="AlphaFoldDB" id="A0AAW6RLW3"/>
<evidence type="ECO:0000256" key="4">
    <source>
        <dbReference type="ARBA" id="ARBA00020902"/>
    </source>
</evidence>
<proteinExistence type="inferred from homology"/>
<evidence type="ECO:0000256" key="9">
    <source>
        <dbReference type="ARBA" id="ARBA00023098"/>
    </source>
</evidence>
<dbReference type="SUPFAM" id="SSF53756">
    <property type="entry name" value="UDP-Glycosyltransferase/glycogen phosphorylase"/>
    <property type="match status" value="1"/>
</dbReference>
<dbReference type="GO" id="GO:0008915">
    <property type="term" value="F:lipid-A-disaccharide synthase activity"/>
    <property type="evidence" value="ECO:0007669"/>
    <property type="project" value="UniProtKB-UniRule"/>
</dbReference>
<dbReference type="GO" id="GO:0009245">
    <property type="term" value="P:lipid A biosynthetic process"/>
    <property type="evidence" value="ECO:0007669"/>
    <property type="project" value="UniProtKB-UniRule"/>
</dbReference>
<evidence type="ECO:0000256" key="3">
    <source>
        <dbReference type="ARBA" id="ARBA00012687"/>
    </source>
</evidence>
<dbReference type="Pfam" id="PF02684">
    <property type="entry name" value="LpxB"/>
    <property type="match status" value="1"/>
</dbReference>
<keyword evidence="9 11" id="KW-0443">Lipid metabolism</keyword>
<evidence type="ECO:0000256" key="8">
    <source>
        <dbReference type="ARBA" id="ARBA00022679"/>
    </source>
</evidence>
<sequence>MTATPAPSPFFALAAAEPSGDLLGAHLLAALRAAWPGLRSAGIGGERMAQQGFDAWWPVEKLSVRGYLEVLPRLPALLRLRGSLGTRLLAQRPDAFIGIDAPDFNFALEARLKAAGVKTVHFVSPSFWAWRAGKLPRLKAAADLVLCLFPFEPDWLREHGIAATYVGHPLAQHIPMQPDADAARASLGLPARADAVSSGNPPVIALLPGSRSAEIAHLAPRFFRAAALIGQARPGARFLVPAVPHLLERVRALAAASGLGEAVHVLPGQSHQALAACDVALVASGTATLEAALFKRPMVIAYAMPAFSYWLMRRQRQLPWVGLPNILCAPAQWLRRPPGVAARAHADAADAPFIVPELIQHAATPQALAAATLAWLEDPVRVLATQERFAQLHRDLLRDTPQLACHAIQSLLAR</sequence>
<evidence type="ECO:0000256" key="10">
    <source>
        <dbReference type="ARBA" id="ARBA00048975"/>
    </source>
</evidence>
<protein>
    <recommendedName>
        <fullName evidence="4 11">Lipid-A-disaccharide synthase</fullName>
        <ecNumber evidence="3 11">2.4.1.182</ecNumber>
    </recommendedName>
</protein>
<evidence type="ECO:0000256" key="6">
    <source>
        <dbReference type="ARBA" id="ARBA00022556"/>
    </source>
</evidence>
<evidence type="ECO:0000256" key="7">
    <source>
        <dbReference type="ARBA" id="ARBA00022676"/>
    </source>
</evidence>
<name>A0AAW6RLW3_9BURK</name>
<dbReference type="Proteomes" id="UP001237156">
    <property type="component" value="Unassembled WGS sequence"/>
</dbReference>
<keyword evidence="5 11" id="KW-0444">Lipid biosynthesis</keyword>
<evidence type="ECO:0000256" key="2">
    <source>
        <dbReference type="ARBA" id="ARBA00007868"/>
    </source>
</evidence>
<dbReference type="InterPro" id="IPR003835">
    <property type="entry name" value="Glyco_trans_19"/>
</dbReference>
<dbReference type="HAMAP" id="MF_00392">
    <property type="entry name" value="LpxB"/>
    <property type="match status" value="1"/>
</dbReference>
<dbReference type="GO" id="GO:0016020">
    <property type="term" value="C:membrane"/>
    <property type="evidence" value="ECO:0007669"/>
    <property type="project" value="GOC"/>
</dbReference>
<keyword evidence="8 11" id="KW-0808">Transferase</keyword>
<reference evidence="12 13" key="1">
    <citation type="submission" date="2023-04" db="EMBL/GenBank/DDBJ databases">
        <title>Ottowia paracancer sp. nov., isolated from human stomach.</title>
        <authorList>
            <person name="Song Y."/>
        </authorList>
    </citation>
    <scope>NUCLEOTIDE SEQUENCE [LARGE SCALE GENOMIC DNA]</scope>
    <source>
        <strain evidence="12 13">10c7w1</strain>
    </source>
</reference>
<keyword evidence="7 11" id="KW-0328">Glycosyltransferase</keyword>
<comment type="similarity">
    <text evidence="2 11">Belongs to the LpxB family.</text>
</comment>
<comment type="caution">
    <text evidence="12">The sequence shown here is derived from an EMBL/GenBank/DDBJ whole genome shotgun (WGS) entry which is preliminary data.</text>
</comment>
<comment type="pathway">
    <text evidence="11">Bacterial outer membrane biogenesis; LPS lipid A biosynthesis.</text>
</comment>
<evidence type="ECO:0000313" key="12">
    <source>
        <dbReference type="EMBL" id="MDG9699879.1"/>
    </source>
</evidence>
<gene>
    <name evidence="11 12" type="primary">lpxB</name>
    <name evidence="12" type="ORF">QB898_09185</name>
</gene>
<comment type="function">
    <text evidence="1 11">Condensation of UDP-2,3-diacylglucosamine and 2,3-diacylglucosamine-1-phosphate to form lipid A disaccharide, a precursor of lipid A, a phosphorylated glycolipid that anchors the lipopolysaccharide to the outer membrane of the cell.</text>
</comment>
<evidence type="ECO:0000256" key="11">
    <source>
        <dbReference type="HAMAP-Rule" id="MF_00392"/>
    </source>
</evidence>
<comment type="catalytic activity">
    <reaction evidence="10 11">
        <text>a lipid X + a UDP-2-N,3-O-bis[(3R)-3-hydroxyacyl]-alpha-D-glucosamine = a lipid A disaccharide + UDP + H(+)</text>
        <dbReference type="Rhea" id="RHEA:67828"/>
        <dbReference type="ChEBI" id="CHEBI:15378"/>
        <dbReference type="ChEBI" id="CHEBI:58223"/>
        <dbReference type="ChEBI" id="CHEBI:137748"/>
        <dbReference type="ChEBI" id="CHEBI:176338"/>
        <dbReference type="ChEBI" id="CHEBI:176343"/>
        <dbReference type="EC" id="2.4.1.182"/>
    </reaction>
</comment>
<dbReference type="PANTHER" id="PTHR30372">
    <property type="entry name" value="LIPID-A-DISACCHARIDE SYNTHASE"/>
    <property type="match status" value="1"/>
</dbReference>
<evidence type="ECO:0000313" key="13">
    <source>
        <dbReference type="Proteomes" id="UP001237156"/>
    </source>
</evidence>